<name>A0A7I8VC68_9ANNE</name>
<dbReference type="InterPro" id="IPR020846">
    <property type="entry name" value="MFS_dom"/>
</dbReference>
<keyword evidence="5 6" id="KW-0472">Membrane</keyword>
<feature type="domain" description="Major facilitator superfamily (MFS) profile" evidence="7">
    <location>
        <begin position="7"/>
        <end position="393"/>
    </location>
</feature>
<evidence type="ECO:0000256" key="3">
    <source>
        <dbReference type="ARBA" id="ARBA00022692"/>
    </source>
</evidence>
<dbReference type="InterPro" id="IPR036259">
    <property type="entry name" value="MFS_trans_sf"/>
</dbReference>
<dbReference type="PANTHER" id="PTHR23504:SF31">
    <property type="entry name" value="MAJOR FACILITATOR SUPERFAMILY DOMAIN-CONTAINING PROTEIN 10"/>
    <property type="match status" value="1"/>
</dbReference>
<evidence type="ECO:0000256" key="5">
    <source>
        <dbReference type="ARBA" id="ARBA00023136"/>
    </source>
</evidence>
<organism evidence="8 9">
    <name type="scientific">Dimorphilus gyrociliatus</name>
    <dbReference type="NCBI Taxonomy" id="2664684"/>
    <lineage>
        <taxon>Eukaryota</taxon>
        <taxon>Metazoa</taxon>
        <taxon>Spiralia</taxon>
        <taxon>Lophotrochozoa</taxon>
        <taxon>Annelida</taxon>
        <taxon>Polychaeta</taxon>
        <taxon>Polychaeta incertae sedis</taxon>
        <taxon>Dinophilidae</taxon>
        <taxon>Dimorphilus</taxon>
    </lineage>
</organism>
<comment type="caution">
    <text evidence="8">The sequence shown here is derived from an EMBL/GenBank/DDBJ whole genome shotgun (WGS) entry which is preliminary data.</text>
</comment>
<evidence type="ECO:0000256" key="2">
    <source>
        <dbReference type="ARBA" id="ARBA00022448"/>
    </source>
</evidence>
<dbReference type="PANTHER" id="PTHR23504">
    <property type="entry name" value="MAJOR FACILITATOR SUPERFAMILY DOMAIN-CONTAINING PROTEIN 10"/>
    <property type="match status" value="1"/>
</dbReference>
<dbReference type="EMBL" id="CAJFCJ010000003">
    <property type="protein sequence ID" value="CAD5113289.1"/>
    <property type="molecule type" value="Genomic_DNA"/>
</dbReference>
<protein>
    <submittedName>
        <fullName evidence="8">DgyrCDS2466</fullName>
    </submittedName>
</protein>
<feature type="transmembrane region" description="Helical" evidence="6">
    <location>
        <begin position="9"/>
        <end position="29"/>
    </location>
</feature>
<evidence type="ECO:0000259" key="7">
    <source>
        <dbReference type="PROSITE" id="PS50850"/>
    </source>
</evidence>
<sequence length="393" mass="43169">MSENNNTKWVVFIALIIDLISFTVILPLFPSILRQYAQNKQDTFYSLVQGTVHQFRQLVGAPDTPRWNSVLFGGLLGSIFSLMQFLSSPLIGALSDVYGRKRVLLLTMFVNAFSYLIWAISDNFTLFAIARILAGISESNASLSIAIMTDITNKENRGKAMALIGIAFSIGFVVGPIIGAFITTYKSGTSFIFSPALFCLTLIGIEMIYLIIFLKESLPKEKRRKSVTSEASNRLSLINPSSLFNFSPVNGFKQRDRDLYDNMQQGKMFLFIGILMASVQGGYTRRIKPGKEIKTASFAVFLLIPAFILIAFSYSLIQFYIGLSFYAIASAVVVPCLTTVTTKIGQENQKGAILGILRSLGSLARASGPVFACSGKFQCSGVLGPQFAMLLEV</sequence>
<evidence type="ECO:0000313" key="8">
    <source>
        <dbReference type="EMBL" id="CAD5113289.1"/>
    </source>
</evidence>
<keyword evidence="9" id="KW-1185">Reference proteome</keyword>
<evidence type="ECO:0000313" key="9">
    <source>
        <dbReference type="Proteomes" id="UP000549394"/>
    </source>
</evidence>
<keyword evidence="3 6" id="KW-0812">Transmembrane</keyword>
<feature type="transmembrane region" description="Helical" evidence="6">
    <location>
        <begin position="191"/>
        <end position="214"/>
    </location>
</feature>
<evidence type="ECO:0000256" key="6">
    <source>
        <dbReference type="SAM" id="Phobius"/>
    </source>
</evidence>
<evidence type="ECO:0000256" key="4">
    <source>
        <dbReference type="ARBA" id="ARBA00022989"/>
    </source>
</evidence>
<feature type="transmembrane region" description="Helical" evidence="6">
    <location>
        <begin position="70"/>
        <end position="91"/>
    </location>
</feature>
<reference evidence="8 9" key="1">
    <citation type="submission" date="2020-08" db="EMBL/GenBank/DDBJ databases">
        <authorList>
            <person name="Hejnol A."/>
        </authorList>
    </citation>
    <scope>NUCLEOTIDE SEQUENCE [LARGE SCALE GENOMIC DNA]</scope>
</reference>
<dbReference type="AlphaFoldDB" id="A0A7I8VC68"/>
<feature type="transmembrane region" description="Helical" evidence="6">
    <location>
        <begin position="160"/>
        <end position="185"/>
    </location>
</feature>
<proteinExistence type="predicted"/>
<accession>A0A7I8VC68</accession>
<dbReference type="Pfam" id="PF07690">
    <property type="entry name" value="MFS_1"/>
    <property type="match status" value="1"/>
</dbReference>
<dbReference type="Gene3D" id="1.20.1250.20">
    <property type="entry name" value="MFS general substrate transporter like domains"/>
    <property type="match status" value="1"/>
</dbReference>
<keyword evidence="4 6" id="KW-1133">Transmembrane helix</keyword>
<dbReference type="InterPro" id="IPR005829">
    <property type="entry name" value="Sugar_transporter_CS"/>
</dbReference>
<dbReference type="PROSITE" id="PS50850">
    <property type="entry name" value="MFS"/>
    <property type="match status" value="1"/>
</dbReference>
<comment type="subcellular location">
    <subcellularLocation>
        <location evidence="1">Membrane</location>
        <topology evidence="1">Multi-pass membrane protein</topology>
    </subcellularLocation>
</comment>
<dbReference type="GO" id="GO:0022857">
    <property type="term" value="F:transmembrane transporter activity"/>
    <property type="evidence" value="ECO:0007669"/>
    <property type="project" value="InterPro"/>
</dbReference>
<keyword evidence="2" id="KW-0813">Transport</keyword>
<dbReference type="SUPFAM" id="SSF103473">
    <property type="entry name" value="MFS general substrate transporter"/>
    <property type="match status" value="1"/>
</dbReference>
<evidence type="ECO:0000256" key="1">
    <source>
        <dbReference type="ARBA" id="ARBA00004141"/>
    </source>
</evidence>
<feature type="transmembrane region" description="Helical" evidence="6">
    <location>
        <begin position="323"/>
        <end position="340"/>
    </location>
</feature>
<feature type="transmembrane region" description="Helical" evidence="6">
    <location>
        <begin position="126"/>
        <end position="148"/>
    </location>
</feature>
<dbReference type="GO" id="GO:0031526">
    <property type="term" value="C:brush border membrane"/>
    <property type="evidence" value="ECO:0007669"/>
    <property type="project" value="TreeGrafter"/>
</dbReference>
<feature type="transmembrane region" description="Helical" evidence="6">
    <location>
        <begin position="295"/>
        <end position="317"/>
    </location>
</feature>
<dbReference type="Proteomes" id="UP000549394">
    <property type="component" value="Unassembled WGS sequence"/>
</dbReference>
<dbReference type="InterPro" id="IPR011701">
    <property type="entry name" value="MFS"/>
</dbReference>
<gene>
    <name evidence="8" type="ORF">DGYR_LOCUS2311</name>
</gene>
<dbReference type="OrthoDB" id="196650at2759"/>
<dbReference type="PROSITE" id="PS00216">
    <property type="entry name" value="SUGAR_TRANSPORT_1"/>
    <property type="match status" value="1"/>
</dbReference>
<feature type="transmembrane region" description="Helical" evidence="6">
    <location>
        <begin position="103"/>
        <end position="120"/>
    </location>
</feature>